<evidence type="ECO:0000256" key="2">
    <source>
        <dbReference type="ARBA" id="ARBA00008017"/>
    </source>
</evidence>
<evidence type="ECO:0000256" key="4">
    <source>
        <dbReference type="ARBA" id="ARBA00022692"/>
    </source>
</evidence>
<dbReference type="SUPFAM" id="SSF50182">
    <property type="entry name" value="Sm-like ribonucleoproteins"/>
    <property type="match status" value="1"/>
</dbReference>
<dbReference type="SUPFAM" id="SSF82689">
    <property type="entry name" value="Mechanosensitive channel protein MscS (YggB), C-terminal domain"/>
    <property type="match status" value="1"/>
</dbReference>
<keyword evidence="5 7" id="KW-1133">Transmembrane helix</keyword>
<evidence type="ECO:0000256" key="6">
    <source>
        <dbReference type="ARBA" id="ARBA00023136"/>
    </source>
</evidence>
<name>A0A6N4SQE5_CYTH3</name>
<dbReference type="InterPro" id="IPR006686">
    <property type="entry name" value="MscS_channel_CS"/>
</dbReference>
<dbReference type="EMBL" id="CP000383">
    <property type="protein sequence ID" value="ABG58517.1"/>
    <property type="molecule type" value="Genomic_DNA"/>
</dbReference>
<dbReference type="Pfam" id="PF00924">
    <property type="entry name" value="MS_channel_2nd"/>
    <property type="match status" value="1"/>
</dbReference>
<organism evidence="10 11">
    <name type="scientific">Cytophaga hutchinsonii (strain ATCC 33406 / DSM 1761 / CIP 103989 / NBRC 15051 / NCIMB 9469 / D465)</name>
    <dbReference type="NCBI Taxonomy" id="269798"/>
    <lineage>
        <taxon>Bacteria</taxon>
        <taxon>Pseudomonadati</taxon>
        <taxon>Bacteroidota</taxon>
        <taxon>Cytophagia</taxon>
        <taxon>Cytophagales</taxon>
        <taxon>Cytophagaceae</taxon>
        <taxon>Cytophaga</taxon>
    </lineage>
</organism>
<evidence type="ECO:0000313" key="11">
    <source>
        <dbReference type="Proteomes" id="UP000001822"/>
    </source>
</evidence>
<reference evidence="10 11" key="1">
    <citation type="journal article" date="2007" name="Appl. Environ. Microbiol.">
        <title>Genome sequence of the cellulolytic gliding bacterium Cytophaga hutchinsonii.</title>
        <authorList>
            <person name="Xie G."/>
            <person name="Bruce D.C."/>
            <person name="Challacombe J.F."/>
            <person name="Chertkov O."/>
            <person name="Detter J.C."/>
            <person name="Gilna P."/>
            <person name="Han C.S."/>
            <person name="Lucas S."/>
            <person name="Misra M."/>
            <person name="Myers G.L."/>
            <person name="Richardson P."/>
            <person name="Tapia R."/>
            <person name="Thayer N."/>
            <person name="Thompson L.S."/>
            <person name="Brettin T.S."/>
            <person name="Henrissat B."/>
            <person name="Wilson D.B."/>
            <person name="McBride M.J."/>
        </authorList>
    </citation>
    <scope>NUCLEOTIDE SEQUENCE [LARGE SCALE GENOMIC DNA]</scope>
    <source>
        <strain evidence="11">ATCC 33406 / DSM 1761 / CIP 103989 / NBRC 15051 / NCIMB 9469 / D465</strain>
    </source>
</reference>
<proteinExistence type="inferred from homology"/>
<keyword evidence="6 7" id="KW-0472">Membrane</keyword>
<dbReference type="KEGG" id="chu:CHU_1245"/>
<dbReference type="InterPro" id="IPR006685">
    <property type="entry name" value="MscS_channel_2nd"/>
</dbReference>
<comment type="similarity">
    <text evidence="2">Belongs to the MscS (TC 1.A.23) family.</text>
</comment>
<dbReference type="InterPro" id="IPR049278">
    <property type="entry name" value="MS_channel_C"/>
</dbReference>
<dbReference type="Gene3D" id="3.30.70.100">
    <property type="match status" value="1"/>
</dbReference>
<evidence type="ECO:0000256" key="5">
    <source>
        <dbReference type="ARBA" id="ARBA00022989"/>
    </source>
</evidence>
<dbReference type="AlphaFoldDB" id="A0A6N4SQE5"/>
<protein>
    <submittedName>
        <fullName evidence="10">Ion channel protein</fullName>
    </submittedName>
</protein>
<dbReference type="PANTHER" id="PTHR30221:SF1">
    <property type="entry name" value="SMALL-CONDUCTANCE MECHANOSENSITIVE CHANNEL"/>
    <property type="match status" value="1"/>
</dbReference>
<dbReference type="PROSITE" id="PS01246">
    <property type="entry name" value="UPF0003"/>
    <property type="match status" value="1"/>
</dbReference>
<dbReference type="GO" id="GO:0008381">
    <property type="term" value="F:mechanosensitive monoatomic ion channel activity"/>
    <property type="evidence" value="ECO:0007669"/>
    <property type="project" value="InterPro"/>
</dbReference>
<feature type="domain" description="Mechanosensitive ion channel MscS" evidence="8">
    <location>
        <begin position="108"/>
        <end position="173"/>
    </location>
</feature>
<dbReference type="InterPro" id="IPR011014">
    <property type="entry name" value="MscS_channel_TM-2"/>
</dbReference>
<dbReference type="InterPro" id="IPR045275">
    <property type="entry name" value="MscS_archaea/bacteria_type"/>
</dbReference>
<dbReference type="Gene3D" id="2.30.30.60">
    <property type="match status" value="1"/>
</dbReference>
<accession>A0A6N4SQE5</accession>
<dbReference type="Gene3D" id="1.10.287.1260">
    <property type="match status" value="1"/>
</dbReference>
<gene>
    <name evidence="10" type="ordered locus">CHU_1245</name>
</gene>
<dbReference type="InterPro" id="IPR010920">
    <property type="entry name" value="LSM_dom_sf"/>
</dbReference>
<feature type="transmembrane region" description="Helical" evidence="7">
    <location>
        <begin position="62"/>
        <end position="83"/>
    </location>
</feature>
<feature type="domain" description="Mechanosensitive ion channel MscS C-terminal" evidence="9">
    <location>
        <begin position="186"/>
        <end position="253"/>
    </location>
</feature>
<comment type="subcellular location">
    <subcellularLocation>
        <location evidence="1">Cell membrane</location>
        <topology evidence="1">Multi-pass membrane protein</topology>
    </subcellularLocation>
</comment>
<dbReference type="InterPro" id="IPR011066">
    <property type="entry name" value="MscS_channel_C_sf"/>
</dbReference>
<keyword evidence="4 7" id="KW-0812">Transmembrane</keyword>
<dbReference type="Pfam" id="PF21082">
    <property type="entry name" value="MS_channel_3rd"/>
    <property type="match status" value="1"/>
</dbReference>
<keyword evidence="3" id="KW-1003">Cell membrane</keyword>
<dbReference type="InterPro" id="IPR008910">
    <property type="entry name" value="MSC_TM_helix"/>
</dbReference>
<feature type="transmembrane region" description="Helical" evidence="7">
    <location>
        <begin position="25"/>
        <end position="42"/>
    </location>
</feature>
<feature type="transmembrane region" description="Helical" evidence="7">
    <location>
        <begin position="89"/>
        <end position="121"/>
    </location>
</feature>
<evidence type="ECO:0000313" key="10">
    <source>
        <dbReference type="EMBL" id="ABG58517.1"/>
    </source>
</evidence>
<dbReference type="Proteomes" id="UP000001822">
    <property type="component" value="Chromosome"/>
</dbReference>
<dbReference type="PANTHER" id="PTHR30221">
    <property type="entry name" value="SMALL-CONDUCTANCE MECHANOSENSITIVE CHANNEL"/>
    <property type="match status" value="1"/>
</dbReference>
<dbReference type="SUPFAM" id="SSF82861">
    <property type="entry name" value="Mechanosensitive channel protein MscS (YggB), transmembrane region"/>
    <property type="match status" value="1"/>
</dbReference>
<evidence type="ECO:0000256" key="3">
    <source>
        <dbReference type="ARBA" id="ARBA00022475"/>
    </source>
</evidence>
<dbReference type="OrthoDB" id="9809206at2"/>
<dbReference type="Pfam" id="PF05552">
    <property type="entry name" value="MS_channel_1st_1"/>
    <property type="match status" value="1"/>
</dbReference>
<dbReference type="RefSeq" id="WP_011584632.1">
    <property type="nucleotide sequence ID" value="NC_008255.1"/>
</dbReference>
<dbReference type="GO" id="GO:0005886">
    <property type="term" value="C:plasma membrane"/>
    <property type="evidence" value="ECO:0007669"/>
    <property type="project" value="UniProtKB-SubCell"/>
</dbReference>
<sequence length="261" mass="29347">MNIHVDFDEIFQRAVDWIISNGPRIVFAFVLLFIGFWLIRMIKKWLKRTLQKRQVHSSLEPFIQSLVIAVLHVLLFLFVMQMLGIQMTLFAAALASFGVAIGLALSGTLQNFAGGILILLLKPFKVGDNIVAQGQDGIVESIQIFFTVITTFDNKTVVIPNSKLSNEIIVNMSQQGNRRLDLLMKFPYTADVTKVQEVIAHSIKDSTDILEDPKPNIGISSLDIDGFVIVVELWVNALSYYNVKNTVQKRILLDLKEASLK</sequence>
<keyword evidence="11" id="KW-1185">Reference proteome</keyword>
<evidence type="ECO:0000259" key="9">
    <source>
        <dbReference type="Pfam" id="PF21082"/>
    </source>
</evidence>
<evidence type="ECO:0000256" key="1">
    <source>
        <dbReference type="ARBA" id="ARBA00004651"/>
    </source>
</evidence>
<dbReference type="InterPro" id="IPR023408">
    <property type="entry name" value="MscS_beta-dom_sf"/>
</dbReference>
<evidence type="ECO:0000256" key="7">
    <source>
        <dbReference type="SAM" id="Phobius"/>
    </source>
</evidence>
<evidence type="ECO:0000259" key="8">
    <source>
        <dbReference type="Pfam" id="PF00924"/>
    </source>
</evidence>